<dbReference type="InterPro" id="IPR000719">
    <property type="entry name" value="Prot_kinase_dom"/>
</dbReference>
<keyword evidence="6" id="KW-1185">Reference proteome</keyword>
<evidence type="ECO:0000313" key="5">
    <source>
        <dbReference type="EMBL" id="PSK42911.1"/>
    </source>
</evidence>
<dbReference type="AlphaFoldDB" id="A0A2P7Z3Y3"/>
<keyword evidence="3" id="KW-0067">ATP-binding</keyword>
<dbReference type="SUPFAM" id="SSF56112">
    <property type="entry name" value="Protein kinase-like (PK-like)"/>
    <property type="match status" value="1"/>
</dbReference>
<comment type="caution">
    <text evidence="5">The sequence shown here is derived from an EMBL/GenBank/DDBJ whole genome shotgun (WGS) entry which is preliminary data.</text>
</comment>
<evidence type="ECO:0000256" key="1">
    <source>
        <dbReference type="ARBA" id="ARBA00022527"/>
    </source>
</evidence>
<sequence>MAVNPSSKLYEVELGSAIGPDGRFKIIGFHHSSRTTASLLAQATYIAHDTRTQRYVTITILSDEQTATYEEQPQKKIEQTLRKTHLAENHVLLPSDTFSLDTSGANLCFVYELFGPELQQVIQGEDSSLPGNWIKKVLKDALSALALMHSQELVHGAMRLWSLVMTYPNLDATNEEAVRKAYGLTDNDPSAVFNSTGSGGEEEEPNLDFQLKLQWFHQSFSVGDEVHEFGQYKMGGAADPPELMSQGPGQGTDIWYLAGMITNFISGTIADSFFLDDHQEILADSVSKLQEALYTEVHDMRQYMRPEEVIIEDTGSGDFSLDELRILTDLLAHMLDADPATRYTVEQALAHPFFAVQRPAISGN</sequence>
<keyword evidence="5" id="KW-0418">Kinase</keyword>
<dbReference type="InterPro" id="IPR011009">
    <property type="entry name" value="Kinase-like_dom_sf"/>
</dbReference>
<dbReference type="PROSITE" id="PS50011">
    <property type="entry name" value="PROTEIN_KINASE_DOM"/>
    <property type="match status" value="1"/>
</dbReference>
<keyword evidence="1" id="KW-0723">Serine/threonine-protein kinase</keyword>
<keyword evidence="2" id="KW-0547">Nucleotide-binding</keyword>
<accession>A0A2P7Z3Y3</accession>
<dbReference type="GO" id="GO:0005524">
    <property type="term" value="F:ATP binding"/>
    <property type="evidence" value="ECO:0007669"/>
    <property type="project" value="UniProtKB-KW"/>
</dbReference>
<dbReference type="Proteomes" id="UP000243723">
    <property type="component" value="Unassembled WGS sequence"/>
</dbReference>
<dbReference type="Gene3D" id="3.30.200.20">
    <property type="entry name" value="Phosphorylase Kinase, domain 1"/>
    <property type="match status" value="1"/>
</dbReference>
<keyword evidence="5" id="KW-0808">Transferase</keyword>
<name>A0A2P7Z3Y3_9PEZI</name>
<gene>
    <name evidence="5" type="ORF">B9Z65_6865</name>
</gene>
<dbReference type="EMBL" id="NHZQ01000331">
    <property type="protein sequence ID" value="PSK42911.1"/>
    <property type="molecule type" value="Genomic_DNA"/>
</dbReference>
<dbReference type="GO" id="GO:0004674">
    <property type="term" value="F:protein serine/threonine kinase activity"/>
    <property type="evidence" value="ECO:0007669"/>
    <property type="project" value="UniProtKB-KW"/>
</dbReference>
<reference evidence="5 6" key="1">
    <citation type="submission" date="2017-05" db="EMBL/GenBank/DDBJ databases">
        <title>Draft genome sequence of Elsinoe australis.</title>
        <authorList>
            <person name="Cheng Q."/>
        </authorList>
    </citation>
    <scope>NUCLEOTIDE SEQUENCE [LARGE SCALE GENOMIC DNA]</scope>
    <source>
        <strain evidence="5 6">NL1</strain>
    </source>
</reference>
<dbReference type="Gene3D" id="1.10.510.10">
    <property type="entry name" value="Transferase(Phosphotransferase) domain 1"/>
    <property type="match status" value="1"/>
</dbReference>
<proteinExistence type="predicted"/>
<dbReference type="SMART" id="SM00220">
    <property type="entry name" value="S_TKc"/>
    <property type="match status" value="1"/>
</dbReference>
<protein>
    <submittedName>
        <fullName evidence="5">Serine/threonine-protein kinase srk1</fullName>
    </submittedName>
</protein>
<feature type="domain" description="Protein kinase" evidence="4">
    <location>
        <begin position="12"/>
        <end position="354"/>
    </location>
</feature>
<evidence type="ECO:0000256" key="2">
    <source>
        <dbReference type="ARBA" id="ARBA00022741"/>
    </source>
</evidence>
<evidence type="ECO:0000313" key="6">
    <source>
        <dbReference type="Proteomes" id="UP000243723"/>
    </source>
</evidence>
<evidence type="ECO:0000256" key="3">
    <source>
        <dbReference type="ARBA" id="ARBA00022840"/>
    </source>
</evidence>
<evidence type="ECO:0000259" key="4">
    <source>
        <dbReference type="PROSITE" id="PS50011"/>
    </source>
</evidence>
<dbReference type="OrthoDB" id="5979581at2759"/>
<dbReference type="PANTHER" id="PTHR24055">
    <property type="entry name" value="MITOGEN-ACTIVATED PROTEIN KINASE"/>
    <property type="match status" value="1"/>
</dbReference>
<dbReference type="InterPro" id="IPR050117">
    <property type="entry name" value="MAPK"/>
</dbReference>
<organism evidence="5 6">
    <name type="scientific">Elsinoe australis</name>
    <dbReference type="NCBI Taxonomy" id="40998"/>
    <lineage>
        <taxon>Eukaryota</taxon>
        <taxon>Fungi</taxon>
        <taxon>Dikarya</taxon>
        <taxon>Ascomycota</taxon>
        <taxon>Pezizomycotina</taxon>
        <taxon>Dothideomycetes</taxon>
        <taxon>Dothideomycetidae</taxon>
        <taxon>Myriangiales</taxon>
        <taxon>Elsinoaceae</taxon>
        <taxon>Elsinoe</taxon>
    </lineage>
</organism>